<reference evidence="2 3" key="1">
    <citation type="submission" date="2024-01" db="EMBL/GenBank/DDBJ databases">
        <title>The genome of the rayed Mediterranean limpet Patella caerulea (Linnaeus, 1758).</title>
        <authorList>
            <person name="Anh-Thu Weber A."/>
            <person name="Halstead-Nussloch G."/>
        </authorList>
    </citation>
    <scope>NUCLEOTIDE SEQUENCE [LARGE SCALE GENOMIC DNA]</scope>
    <source>
        <strain evidence="2">AATW-2023a</strain>
        <tissue evidence="2">Whole specimen</tissue>
    </source>
</reference>
<dbReference type="Proteomes" id="UP001347796">
    <property type="component" value="Unassembled WGS sequence"/>
</dbReference>
<feature type="compositionally biased region" description="Polar residues" evidence="1">
    <location>
        <begin position="80"/>
        <end position="103"/>
    </location>
</feature>
<evidence type="ECO:0000313" key="2">
    <source>
        <dbReference type="EMBL" id="KAK6176166.1"/>
    </source>
</evidence>
<name>A0AAN8JIC1_PATCE</name>
<keyword evidence="3" id="KW-1185">Reference proteome</keyword>
<evidence type="ECO:0000256" key="1">
    <source>
        <dbReference type="SAM" id="MobiDB-lite"/>
    </source>
</evidence>
<gene>
    <name evidence="2" type="ORF">SNE40_014498</name>
</gene>
<organism evidence="2 3">
    <name type="scientific">Patella caerulea</name>
    <name type="common">Rayed Mediterranean limpet</name>
    <dbReference type="NCBI Taxonomy" id="87958"/>
    <lineage>
        <taxon>Eukaryota</taxon>
        <taxon>Metazoa</taxon>
        <taxon>Spiralia</taxon>
        <taxon>Lophotrochozoa</taxon>
        <taxon>Mollusca</taxon>
        <taxon>Gastropoda</taxon>
        <taxon>Patellogastropoda</taxon>
        <taxon>Patelloidea</taxon>
        <taxon>Patellidae</taxon>
        <taxon>Patella</taxon>
    </lineage>
</organism>
<feature type="compositionally biased region" description="Polar residues" evidence="1">
    <location>
        <begin position="23"/>
        <end position="37"/>
    </location>
</feature>
<sequence length="128" mass="14723">MHSEDYKTSNRRGERNIEDNVTHHNVTTTRATSHQQNDIYQLNHPNGVYTTSDGVLLVPVQSYEPNGGYIRSPPNKKTRTQPVHTFRSNSSPRSEKALNNTVDKGNKKDLPMWMPHKNPYRDNNTITH</sequence>
<feature type="region of interest" description="Disordered" evidence="1">
    <location>
        <begin position="65"/>
        <end position="128"/>
    </location>
</feature>
<protein>
    <submittedName>
        <fullName evidence="2">Uncharacterized protein</fullName>
    </submittedName>
</protein>
<feature type="region of interest" description="Disordered" evidence="1">
    <location>
        <begin position="1"/>
        <end position="37"/>
    </location>
</feature>
<dbReference type="EMBL" id="JAZGQO010000010">
    <property type="protein sequence ID" value="KAK6176166.1"/>
    <property type="molecule type" value="Genomic_DNA"/>
</dbReference>
<comment type="caution">
    <text evidence="2">The sequence shown here is derived from an EMBL/GenBank/DDBJ whole genome shotgun (WGS) entry which is preliminary data.</text>
</comment>
<accession>A0AAN8JIC1</accession>
<dbReference type="AlphaFoldDB" id="A0AAN8JIC1"/>
<evidence type="ECO:0000313" key="3">
    <source>
        <dbReference type="Proteomes" id="UP001347796"/>
    </source>
</evidence>
<feature type="compositionally biased region" description="Basic and acidic residues" evidence="1">
    <location>
        <begin position="1"/>
        <end position="22"/>
    </location>
</feature>
<proteinExistence type="predicted"/>